<keyword evidence="2" id="KW-1185">Reference proteome</keyword>
<dbReference type="EMBL" id="FJOG01000001">
    <property type="protein sequence ID" value="CZR50437.1"/>
    <property type="molecule type" value="Genomic_DNA"/>
</dbReference>
<dbReference type="AlphaFoldDB" id="A0A1L7WCC3"/>
<evidence type="ECO:0000313" key="1">
    <source>
        <dbReference type="EMBL" id="CZR50437.1"/>
    </source>
</evidence>
<proteinExistence type="predicted"/>
<sequence length="145" mass="15516">MKAAIELGFPAREDIKVSEIGYAASDPLHEPRHDVFDEIAENIKLSTRTLISFTSKPLDSTIYLLPVSQYLGPAAPVPSATGYWLDGCSSFEDLIAKKGMTPAVFGKLLAPLPDPNLPVYLISMNDHGHAAESGVKSGEFLNGSG</sequence>
<accession>A0A1L7WCC3</accession>
<dbReference type="Proteomes" id="UP000184330">
    <property type="component" value="Unassembled WGS sequence"/>
</dbReference>
<reference evidence="1 2" key="1">
    <citation type="submission" date="2016-03" db="EMBL/GenBank/DDBJ databases">
        <authorList>
            <person name="Ploux O."/>
        </authorList>
    </citation>
    <scope>NUCLEOTIDE SEQUENCE [LARGE SCALE GENOMIC DNA]</scope>
    <source>
        <strain evidence="1 2">UAMH 11012</strain>
    </source>
</reference>
<name>A0A1L7WCC3_9HELO</name>
<protein>
    <submittedName>
        <fullName evidence="1">Uncharacterized protein</fullName>
    </submittedName>
</protein>
<evidence type="ECO:0000313" key="2">
    <source>
        <dbReference type="Proteomes" id="UP000184330"/>
    </source>
</evidence>
<gene>
    <name evidence="1" type="ORF">PAC_00309</name>
</gene>
<organism evidence="1 2">
    <name type="scientific">Phialocephala subalpina</name>
    <dbReference type="NCBI Taxonomy" id="576137"/>
    <lineage>
        <taxon>Eukaryota</taxon>
        <taxon>Fungi</taxon>
        <taxon>Dikarya</taxon>
        <taxon>Ascomycota</taxon>
        <taxon>Pezizomycotina</taxon>
        <taxon>Leotiomycetes</taxon>
        <taxon>Helotiales</taxon>
        <taxon>Mollisiaceae</taxon>
        <taxon>Phialocephala</taxon>
        <taxon>Phialocephala fortinii species complex</taxon>
    </lineage>
</organism>